<feature type="active site" evidence="2">
    <location>
        <position position="681"/>
    </location>
</feature>
<keyword evidence="2" id="KW-0378">Hydrolase</keyword>
<dbReference type="PROSITE" id="PS51786">
    <property type="entry name" value="LON_PROTEOLYTIC"/>
    <property type="match status" value="1"/>
</dbReference>
<dbReference type="SUPFAM" id="SSF52540">
    <property type="entry name" value="P-loop containing nucleoside triphosphate hydrolases"/>
    <property type="match status" value="1"/>
</dbReference>
<name>A0A0C5W8X3_9GAMM</name>
<dbReference type="InterPro" id="IPR014721">
    <property type="entry name" value="Ribsml_uS5_D2-typ_fold_subgr"/>
</dbReference>
<evidence type="ECO:0000259" key="4">
    <source>
        <dbReference type="PROSITE" id="PS51786"/>
    </source>
</evidence>
<dbReference type="SUPFAM" id="SSF54211">
    <property type="entry name" value="Ribosomal protein S5 domain 2-like"/>
    <property type="match status" value="1"/>
</dbReference>
<protein>
    <recommendedName>
        <fullName evidence="2">endopeptidase La</fullName>
        <ecNumber evidence="2">3.4.21.53</ecNumber>
    </recommendedName>
</protein>
<dbReference type="OrthoDB" id="9758568at2"/>
<dbReference type="KEGG" id="pgb:H744_2c1338"/>
<evidence type="ECO:0000256" key="2">
    <source>
        <dbReference type="PROSITE-ProRule" id="PRU01122"/>
    </source>
</evidence>
<accession>A0A0C5W8X3</accession>
<feature type="domain" description="Lon proteolytic" evidence="4">
    <location>
        <begin position="591"/>
        <end position="786"/>
    </location>
</feature>
<feature type="region of interest" description="Disordered" evidence="3">
    <location>
        <begin position="1"/>
        <end position="26"/>
    </location>
</feature>
<sequence length="830" mass="92335">MNDFPSKKANQPRKTAISARHSAHSGQVTAASKLEATELFHPCDPDLFDFETTEDIEPTDCPVGLERAVEAIKIGIGIPAKGFNIFVMGSAGLGKHSITEQLLARHLDKDKPLSDWCYVNNFSNSNHPIALELPAGMGTRLKQCLTLLIEELRKTIPSLLQNEEYIHHTDKLQNELNDMEINAFQSIEKVAKEKSCILKRSRNGYVIHPVKDGKVISKEEFAKLPKEKQKVIDQAIDELRLMLVNLLKQVPLWDQEMRNKKEKLEKEFVASTLDYLIDQLPDDLMTIDCVARHTTALRQHVLNNIPLFNGSLETEVNEYTGQKLSFSPFTAYDVNIIIDNSQHQSPPVIYEDNPTYANLIGRIEHKGELGTFITNFTLIKPGAFHRANGGYLILDVIQLLNKPFVWDLFKRTLQSGEIKLQPLEQQLSVTALSSLEPDAIPIDIKVILIGDRMTYYLLKRYDPDFGQLFNIQADCAEEINRTSGSCQLYAGFIRSLQAEACTRHLDRAAVAMLVEYAARQVEDGEKMTLHRDTLNGIIIEANYWAQQHDYPLITAAAIEQAIEAREYRRSYLKECITDNIHRGISQIETQGATIGQVNGLSVIALDDSLFGRPSRITATVHLGTSSIIDIEREVDLSGPSHSKGVMILTSFLREQYEQQQPLAFSATLTFEQSYGMVDGDSASAAELCALLSAIAQVPIKQNIAVTGAIDQHGNIEAIGGVNEKIEGFYDICSASGLTGDQGVIIPQTNTVHLMVNQKVRHAVAEQLFHIWTVEHVNQVMTLLTGLPMGQPNSKKQYPPNSINGAIAARIKQMNKALGKTGNAGRGPAKR</sequence>
<evidence type="ECO:0000256" key="3">
    <source>
        <dbReference type="SAM" id="MobiDB-lite"/>
    </source>
</evidence>
<dbReference type="AlphaFoldDB" id="A0A0C5W8X3"/>
<dbReference type="Proteomes" id="UP000032303">
    <property type="component" value="Chromosome 2"/>
</dbReference>
<dbReference type="InterPro" id="IPR027417">
    <property type="entry name" value="P-loop_NTPase"/>
</dbReference>
<organism evidence="5 6">
    <name type="scientific">Photobacterium gaetbulicola Gung47</name>
    <dbReference type="NCBI Taxonomy" id="658445"/>
    <lineage>
        <taxon>Bacteria</taxon>
        <taxon>Pseudomonadati</taxon>
        <taxon>Pseudomonadota</taxon>
        <taxon>Gammaproteobacteria</taxon>
        <taxon>Vibrionales</taxon>
        <taxon>Vibrionaceae</taxon>
        <taxon>Photobacterium</taxon>
    </lineage>
</organism>
<dbReference type="Pfam" id="PF20437">
    <property type="entry name" value="LonC_helical"/>
    <property type="match status" value="1"/>
</dbReference>
<dbReference type="GO" id="GO:0030163">
    <property type="term" value="P:protein catabolic process"/>
    <property type="evidence" value="ECO:0007669"/>
    <property type="project" value="InterPro"/>
</dbReference>
<dbReference type="EC" id="3.4.21.53" evidence="2"/>
<dbReference type="GO" id="GO:0004252">
    <property type="term" value="F:serine-type endopeptidase activity"/>
    <property type="evidence" value="ECO:0007669"/>
    <property type="project" value="UniProtKB-UniRule"/>
</dbReference>
<evidence type="ECO:0000256" key="1">
    <source>
        <dbReference type="ARBA" id="ARBA00022670"/>
    </source>
</evidence>
<comment type="similarity">
    <text evidence="2">Belongs to the peptidase S16 family.</text>
</comment>
<keyword evidence="6" id="KW-1185">Reference proteome</keyword>
<dbReference type="Pfam" id="PF05362">
    <property type="entry name" value="Lon_C"/>
    <property type="match status" value="1"/>
</dbReference>
<evidence type="ECO:0000313" key="6">
    <source>
        <dbReference type="Proteomes" id="UP000032303"/>
    </source>
</evidence>
<keyword evidence="1 2" id="KW-0645">Protease</keyword>
<dbReference type="InterPro" id="IPR020568">
    <property type="entry name" value="Ribosomal_Su5_D2-typ_SF"/>
</dbReference>
<comment type="catalytic activity">
    <reaction evidence="2">
        <text>Hydrolysis of proteins in presence of ATP.</text>
        <dbReference type="EC" id="3.4.21.53"/>
    </reaction>
</comment>
<feature type="active site" evidence="2">
    <location>
        <position position="724"/>
    </location>
</feature>
<dbReference type="InterPro" id="IPR046843">
    <property type="entry name" value="LonB_AAA-LID"/>
</dbReference>
<dbReference type="Gene3D" id="1.10.8.60">
    <property type="match status" value="1"/>
</dbReference>
<dbReference type="Gene3D" id="3.30.230.10">
    <property type="match status" value="1"/>
</dbReference>
<dbReference type="Pfam" id="PF20436">
    <property type="entry name" value="LonB_AAA-LID"/>
    <property type="match status" value="1"/>
</dbReference>
<reference evidence="5 6" key="1">
    <citation type="submission" date="2013-05" db="EMBL/GenBank/DDBJ databases">
        <title>Complete genome sequence of the lipase-producing bacterium Photobacterium gaetbulicola Gung47.</title>
        <authorList>
            <person name="Kim Y.-O."/>
        </authorList>
    </citation>
    <scope>NUCLEOTIDE SEQUENCE [LARGE SCALE GENOMIC DNA]</scope>
    <source>
        <strain evidence="5 6">Gung47</strain>
    </source>
</reference>
<keyword evidence="2" id="KW-0720">Serine protease</keyword>
<dbReference type="InterPro" id="IPR027065">
    <property type="entry name" value="Lon_Prtase"/>
</dbReference>
<dbReference type="STRING" id="658445.H744_2c1338"/>
<dbReference type="HOGENOM" id="CLU_014785_0_1_6"/>
<proteinExistence type="inferred from homology"/>
<dbReference type="GO" id="GO:0004176">
    <property type="term" value="F:ATP-dependent peptidase activity"/>
    <property type="evidence" value="ECO:0007669"/>
    <property type="project" value="UniProtKB-UniRule"/>
</dbReference>
<dbReference type="InterPro" id="IPR046844">
    <property type="entry name" value="Lon-like_helical"/>
</dbReference>
<dbReference type="GO" id="GO:0006508">
    <property type="term" value="P:proteolysis"/>
    <property type="evidence" value="ECO:0007669"/>
    <property type="project" value="UniProtKB-KW"/>
</dbReference>
<dbReference type="GO" id="GO:0005524">
    <property type="term" value="F:ATP binding"/>
    <property type="evidence" value="ECO:0007669"/>
    <property type="project" value="InterPro"/>
</dbReference>
<dbReference type="PRINTS" id="PR00830">
    <property type="entry name" value="ENDOLAPTASE"/>
</dbReference>
<gene>
    <name evidence="5" type="ORF">H744_2c1338</name>
</gene>
<dbReference type="Gene3D" id="3.40.50.300">
    <property type="entry name" value="P-loop containing nucleotide triphosphate hydrolases"/>
    <property type="match status" value="1"/>
</dbReference>
<dbReference type="InterPro" id="IPR041699">
    <property type="entry name" value="AAA_32"/>
</dbReference>
<dbReference type="PATRIC" id="fig|658445.3.peg.3240"/>
<dbReference type="EMBL" id="CP005974">
    <property type="protein sequence ID" value="AJR08016.1"/>
    <property type="molecule type" value="Genomic_DNA"/>
</dbReference>
<dbReference type="InterPro" id="IPR008269">
    <property type="entry name" value="Lon_proteolytic"/>
</dbReference>
<dbReference type="PANTHER" id="PTHR10046">
    <property type="entry name" value="ATP DEPENDENT LON PROTEASE FAMILY MEMBER"/>
    <property type="match status" value="1"/>
</dbReference>
<evidence type="ECO:0000313" key="5">
    <source>
        <dbReference type="EMBL" id="AJR08016.1"/>
    </source>
</evidence>
<dbReference type="Pfam" id="PF13654">
    <property type="entry name" value="AAA_32"/>
    <property type="match status" value="1"/>
</dbReference>